<protein>
    <submittedName>
        <fullName evidence="2">Uncharacterized protein</fullName>
    </submittedName>
</protein>
<sequence length="434" mass="47982">MYLLADTPAREVTCKVNDKDQSQQVQTPVPAHYMDEEADQLSFCVKAVGHEESKIIVSTVNNIESDEVFGWPIYEEVSAGSKCKHSDCDDVDYVTSSEVEDFDDGDVEVDDSNMNFGVWPAKELLVTRTVNNGIKKLKVKQDAGQESEEKNTTVGRVFSTGTNGTGKHHCTKNRDLPSELMEEKLWARQIMPALLLWAGSLADPWNISDDNLANQRLCTWHNNFASTGINIIAHYLISNPEIGVPSSANVKKMCSALLKDLVFIYLDQDTSKLMNAFWSHFVLFLLAHAHLCPCAGCPNIPQLKTKDLKKWGIKAARELDNLVSLAGVNHPYVPNGMYGRAVVKLPIKLNPVSRKESTTMPKFSEDKWGSSTRQYFASIDKCNNAALCDIVSGATTFTSLALESLSEDGSNEDSVGDVDKTIDALHTNLCQLRG</sequence>
<evidence type="ECO:0000313" key="3">
    <source>
        <dbReference type="Proteomes" id="UP000054018"/>
    </source>
</evidence>
<gene>
    <name evidence="2" type="ORF">PISMIDRAFT_25576</name>
</gene>
<keyword evidence="3" id="KW-1185">Reference proteome</keyword>
<reference evidence="3" key="2">
    <citation type="submission" date="2015-01" db="EMBL/GenBank/DDBJ databases">
        <title>Evolutionary Origins and Diversification of the Mycorrhizal Mutualists.</title>
        <authorList>
            <consortium name="DOE Joint Genome Institute"/>
            <consortium name="Mycorrhizal Genomics Consortium"/>
            <person name="Kohler A."/>
            <person name="Kuo A."/>
            <person name="Nagy L.G."/>
            <person name="Floudas D."/>
            <person name="Copeland A."/>
            <person name="Barry K.W."/>
            <person name="Cichocki N."/>
            <person name="Veneault-Fourrey C."/>
            <person name="LaButti K."/>
            <person name="Lindquist E.A."/>
            <person name="Lipzen A."/>
            <person name="Lundell T."/>
            <person name="Morin E."/>
            <person name="Murat C."/>
            <person name="Riley R."/>
            <person name="Ohm R."/>
            <person name="Sun H."/>
            <person name="Tunlid A."/>
            <person name="Henrissat B."/>
            <person name="Grigoriev I.V."/>
            <person name="Hibbett D.S."/>
            <person name="Martin F."/>
        </authorList>
    </citation>
    <scope>NUCLEOTIDE SEQUENCE [LARGE SCALE GENOMIC DNA]</scope>
    <source>
        <strain evidence="3">441</strain>
    </source>
</reference>
<feature type="region of interest" description="Disordered" evidence="1">
    <location>
        <begin position="141"/>
        <end position="173"/>
    </location>
</feature>
<dbReference type="EMBL" id="KN834013">
    <property type="protein sequence ID" value="KIK13189.1"/>
    <property type="molecule type" value="Genomic_DNA"/>
</dbReference>
<evidence type="ECO:0000313" key="2">
    <source>
        <dbReference type="EMBL" id="KIK13189.1"/>
    </source>
</evidence>
<proteinExistence type="predicted"/>
<dbReference type="HOGENOM" id="CLU_631793_0_0_1"/>
<dbReference type="OrthoDB" id="2678783at2759"/>
<name>A0A0C9YH17_9AGAM</name>
<dbReference type="Proteomes" id="UP000054018">
    <property type="component" value="Unassembled WGS sequence"/>
</dbReference>
<evidence type="ECO:0000256" key="1">
    <source>
        <dbReference type="SAM" id="MobiDB-lite"/>
    </source>
</evidence>
<dbReference type="AlphaFoldDB" id="A0A0C9YH17"/>
<accession>A0A0C9YH17</accession>
<feature type="compositionally biased region" description="Basic and acidic residues" evidence="1">
    <location>
        <begin position="141"/>
        <end position="151"/>
    </location>
</feature>
<reference evidence="2 3" key="1">
    <citation type="submission" date="2014-04" db="EMBL/GenBank/DDBJ databases">
        <authorList>
            <consortium name="DOE Joint Genome Institute"/>
            <person name="Kuo A."/>
            <person name="Kohler A."/>
            <person name="Costa M.D."/>
            <person name="Nagy L.G."/>
            <person name="Floudas D."/>
            <person name="Copeland A."/>
            <person name="Barry K.W."/>
            <person name="Cichocki N."/>
            <person name="Veneault-Fourrey C."/>
            <person name="LaButti K."/>
            <person name="Lindquist E.A."/>
            <person name="Lipzen A."/>
            <person name="Lundell T."/>
            <person name="Morin E."/>
            <person name="Murat C."/>
            <person name="Sun H."/>
            <person name="Tunlid A."/>
            <person name="Henrissat B."/>
            <person name="Grigoriev I.V."/>
            <person name="Hibbett D.S."/>
            <person name="Martin F."/>
            <person name="Nordberg H.P."/>
            <person name="Cantor M.N."/>
            <person name="Hua S.X."/>
        </authorList>
    </citation>
    <scope>NUCLEOTIDE SEQUENCE [LARGE SCALE GENOMIC DNA]</scope>
    <source>
        <strain evidence="2 3">441</strain>
    </source>
</reference>
<organism evidence="2 3">
    <name type="scientific">Pisolithus microcarpus 441</name>
    <dbReference type="NCBI Taxonomy" id="765257"/>
    <lineage>
        <taxon>Eukaryota</taxon>
        <taxon>Fungi</taxon>
        <taxon>Dikarya</taxon>
        <taxon>Basidiomycota</taxon>
        <taxon>Agaricomycotina</taxon>
        <taxon>Agaricomycetes</taxon>
        <taxon>Agaricomycetidae</taxon>
        <taxon>Boletales</taxon>
        <taxon>Sclerodermatineae</taxon>
        <taxon>Pisolithaceae</taxon>
        <taxon>Pisolithus</taxon>
    </lineage>
</organism>